<reference evidence="2 3" key="1">
    <citation type="submission" date="2010-04" db="EMBL/GenBank/DDBJ databases">
        <title>The Genome Sequence of Escherichia coli H386.</title>
        <authorList>
            <consortium name="The Broad Institute Genome Sequencing Platform"/>
            <consortium name="The Broad Institute Genome Sequencing Center for Infectious Disease"/>
            <person name="Feldgarden M."/>
            <person name="Gordon D.M."/>
            <person name="Johnson J.R."/>
            <person name="Johnston B.D."/>
            <person name="Young S."/>
            <person name="Zeng Q."/>
            <person name="Koehrsen M."/>
            <person name="Alvarado L."/>
            <person name="Berlin A.M."/>
            <person name="Borenstein D."/>
            <person name="Chapman S.B."/>
            <person name="Chen Z."/>
            <person name="Engels R."/>
            <person name="Freedman E."/>
            <person name="Gellesch M."/>
            <person name="Goldberg J."/>
            <person name="Griggs A."/>
            <person name="Gujja S."/>
            <person name="Heilman E.R."/>
            <person name="Heiman D.I."/>
            <person name="Hepburn T.A."/>
            <person name="Howarth C."/>
            <person name="Jen D."/>
            <person name="Larson L."/>
            <person name="Mehta T."/>
            <person name="Park D."/>
            <person name="Pearson M."/>
            <person name="Richards J."/>
            <person name="Roberts A."/>
            <person name="Saif S."/>
            <person name="Shea T.D."/>
            <person name="Shenoy N."/>
            <person name="Sisk P."/>
            <person name="Stolte C."/>
            <person name="Sykes S.N."/>
            <person name="Walk T."/>
            <person name="White J."/>
            <person name="Yandava C."/>
            <person name="Haas B."/>
            <person name="Henn M.R."/>
            <person name="Nusbaum C."/>
            <person name="Birren B."/>
        </authorList>
    </citation>
    <scope>NUCLEOTIDE SEQUENCE [LARGE SCALE GENOMIC DNA]</scope>
    <source>
        <strain evidence="2 3">H386</strain>
    </source>
</reference>
<dbReference type="EMBL" id="ADJB01000057">
    <property type="protein sequence ID" value="OSL09580.1"/>
    <property type="molecule type" value="Genomic_DNA"/>
</dbReference>
<proteinExistence type="predicted"/>
<dbReference type="Proteomes" id="UP000193045">
    <property type="component" value="Unassembled WGS sequence"/>
</dbReference>
<dbReference type="AlphaFoldDB" id="A0A1X3JH31"/>
<gene>
    <name evidence="2" type="ORF">ECVG_04773</name>
</gene>
<evidence type="ECO:0000256" key="1">
    <source>
        <dbReference type="SAM" id="Coils"/>
    </source>
</evidence>
<accession>A0A1X3JH31</accession>
<evidence type="ECO:0008006" key="4">
    <source>
        <dbReference type="Google" id="ProtNLM"/>
    </source>
</evidence>
<feature type="coiled-coil region" evidence="1">
    <location>
        <begin position="35"/>
        <end position="76"/>
    </location>
</feature>
<dbReference type="SUPFAM" id="SSF101082">
    <property type="entry name" value="Typo IV secretion system protein TraC"/>
    <property type="match status" value="1"/>
</dbReference>
<dbReference type="InterPro" id="IPR014158">
    <property type="entry name" value="T4SS_VirB5"/>
</dbReference>
<evidence type="ECO:0000313" key="2">
    <source>
        <dbReference type="EMBL" id="OSL09580.1"/>
    </source>
</evidence>
<comment type="caution">
    <text evidence="2">The sequence shown here is derived from an EMBL/GenBank/DDBJ whole genome shotgun (WGS) entry which is preliminary data.</text>
</comment>
<dbReference type="Pfam" id="PF07996">
    <property type="entry name" value="T4SS"/>
    <property type="match status" value="1"/>
</dbReference>
<evidence type="ECO:0000313" key="3">
    <source>
        <dbReference type="Proteomes" id="UP000193045"/>
    </source>
</evidence>
<dbReference type="RefSeq" id="WP_000753300.1">
    <property type="nucleotide sequence ID" value="NZ_ADJB01000057.1"/>
</dbReference>
<dbReference type="Gene3D" id="1.20.58.430">
    <property type="entry name" value="Type IV secretion system, VirB5-domain"/>
    <property type="match status" value="1"/>
</dbReference>
<sequence length="222" mass="25248">MKKTLTALFLGATLTGYSSVASSVGGVIVKDPGSIAKTVEVIKKAADQIAELKKQVDLATSQLEAYKQEVLDTKRRLEGITDYSAIFGSAESYMKDFWEDMKKELTDADIRSMATKYGFDTKEYDRIKRQYESKFEEITKYEAMSKDLEKSAEKIKATQKAFSKADTPQKREELQNNILLETAAMQLKIAQNEAEINRMARERKLREEAALIKYTEDNFSFN</sequence>
<dbReference type="InterPro" id="IPR023220">
    <property type="entry name" value="T4SS_VirB5-domain"/>
</dbReference>
<keyword evidence="1" id="KW-0175">Coiled coil</keyword>
<name>A0A1X3JH31_ECOLX</name>
<protein>
    <recommendedName>
        <fullName evidence="4">Conjugal transfer protein TrbJ</fullName>
    </recommendedName>
</protein>
<organism evidence="2 3">
    <name type="scientific">Escherichia coli H386</name>
    <dbReference type="NCBI Taxonomy" id="656397"/>
    <lineage>
        <taxon>Bacteria</taxon>
        <taxon>Pseudomonadati</taxon>
        <taxon>Pseudomonadota</taxon>
        <taxon>Gammaproteobacteria</taxon>
        <taxon>Enterobacterales</taxon>
        <taxon>Enterobacteriaceae</taxon>
        <taxon>Escherichia</taxon>
    </lineage>
</organism>